<dbReference type="AlphaFoldDB" id="A0A2I0W2R7"/>
<reference evidence="1 2" key="1">
    <citation type="journal article" date="2016" name="Sci. Rep.">
        <title>The Dendrobium catenatum Lindl. genome sequence provides insights into polysaccharide synthase, floral development and adaptive evolution.</title>
        <authorList>
            <person name="Zhang G.Q."/>
            <person name="Xu Q."/>
            <person name="Bian C."/>
            <person name="Tsai W.C."/>
            <person name="Yeh C.M."/>
            <person name="Liu K.W."/>
            <person name="Yoshida K."/>
            <person name="Zhang L.S."/>
            <person name="Chang S.B."/>
            <person name="Chen F."/>
            <person name="Shi Y."/>
            <person name="Su Y.Y."/>
            <person name="Zhang Y.Q."/>
            <person name="Chen L.J."/>
            <person name="Yin Y."/>
            <person name="Lin M."/>
            <person name="Huang H."/>
            <person name="Deng H."/>
            <person name="Wang Z.W."/>
            <person name="Zhu S.L."/>
            <person name="Zhao X."/>
            <person name="Deng C."/>
            <person name="Niu S.C."/>
            <person name="Huang J."/>
            <person name="Wang M."/>
            <person name="Liu G.H."/>
            <person name="Yang H.J."/>
            <person name="Xiao X.J."/>
            <person name="Hsiao Y.Y."/>
            <person name="Wu W.L."/>
            <person name="Chen Y.Y."/>
            <person name="Mitsuda N."/>
            <person name="Ohme-Takagi M."/>
            <person name="Luo Y.B."/>
            <person name="Van de Peer Y."/>
            <person name="Liu Z.J."/>
        </authorList>
    </citation>
    <scope>NUCLEOTIDE SEQUENCE [LARGE SCALE GENOMIC DNA]</scope>
    <source>
        <tissue evidence="1">The whole plant</tissue>
    </source>
</reference>
<keyword evidence="2" id="KW-1185">Reference proteome</keyword>
<name>A0A2I0W2R7_9ASPA</name>
<accession>A0A2I0W2R7</accession>
<reference evidence="1 2" key="2">
    <citation type="journal article" date="2017" name="Nature">
        <title>The Apostasia genome and the evolution of orchids.</title>
        <authorList>
            <person name="Zhang G.Q."/>
            <person name="Liu K.W."/>
            <person name="Li Z."/>
            <person name="Lohaus R."/>
            <person name="Hsiao Y.Y."/>
            <person name="Niu S.C."/>
            <person name="Wang J.Y."/>
            <person name="Lin Y.C."/>
            <person name="Xu Q."/>
            <person name="Chen L.J."/>
            <person name="Yoshida K."/>
            <person name="Fujiwara S."/>
            <person name="Wang Z.W."/>
            <person name="Zhang Y.Q."/>
            <person name="Mitsuda N."/>
            <person name="Wang M."/>
            <person name="Liu G.H."/>
            <person name="Pecoraro L."/>
            <person name="Huang H.X."/>
            <person name="Xiao X.J."/>
            <person name="Lin M."/>
            <person name="Wu X.Y."/>
            <person name="Wu W.L."/>
            <person name="Chen Y.Y."/>
            <person name="Chang S.B."/>
            <person name="Sakamoto S."/>
            <person name="Ohme-Takagi M."/>
            <person name="Yagi M."/>
            <person name="Zeng S.J."/>
            <person name="Shen C.Y."/>
            <person name="Yeh C.M."/>
            <person name="Luo Y.B."/>
            <person name="Tsai W.C."/>
            <person name="Van de Peer Y."/>
            <person name="Liu Z.J."/>
        </authorList>
    </citation>
    <scope>NUCLEOTIDE SEQUENCE [LARGE SCALE GENOMIC DNA]</scope>
    <source>
        <tissue evidence="1">The whole plant</tissue>
    </source>
</reference>
<evidence type="ECO:0000313" key="1">
    <source>
        <dbReference type="EMBL" id="PKU69952.1"/>
    </source>
</evidence>
<proteinExistence type="predicted"/>
<sequence length="62" mass="7139">MLGLTPMYGQLRASAGWNEAGLNPFVFLSRVHTHEMGAEWNHTRVDRLVGLRSFYSGWMERT</sequence>
<protein>
    <submittedName>
        <fullName evidence="1">Uncharacterized protein</fullName>
    </submittedName>
</protein>
<gene>
    <name evidence="1" type="ORF">MA16_Dca026516</name>
</gene>
<evidence type="ECO:0000313" key="2">
    <source>
        <dbReference type="Proteomes" id="UP000233837"/>
    </source>
</evidence>
<dbReference type="Proteomes" id="UP000233837">
    <property type="component" value="Unassembled WGS sequence"/>
</dbReference>
<dbReference type="EMBL" id="KZ502974">
    <property type="protein sequence ID" value="PKU69952.1"/>
    <property type="molecule type" value="Genomic_DNA"/>
</dbReference>
<organism evidence="1 2">
    <name type="scientific">Dendrobium catenatum</name>
    <dbReference type="NCBI Taxonomy" id="906689"/>
    <lineage>
        <taxon>Eukaryota</taxon>
        <taxon>Viridiplantae</taxon>
        <taxon>Streptophyta</taxon>
        <taxon>Embryophyta</taxon>
        <taxon>Tracheophyta</taxon>
        <taxon>Spermatophyta</taxon>
        <taxon>Magnoliopsida</taxon>
        <taxon>Liliopsida</taxon>
        <taxon>Asparagales</taxon>
        <taxon>Orchidaceae</taxon>
        <taxon>Epidendroideae</taxon>
        <taxon>Malaxideae</taxon>
        <taxon>Dendrobiinae</taxon>
        <taxon>Dendrobium</taxon>
    </lineage>
</organism>